<gene>
    <name evidence="1" type="ORF">RCO12_06700</name>
</gene>
<keyword evidence="2" id="KW-1185">Reference proteome</keyword>
<dbReference type="RefSeq" id="WP_309551348.1">
    <property type="nucleotide sequence ID" value="NZ_JAVJGV010000026.1"/>
</dbReference>
<comment type="caution">
    <text evidence="1">The sequence shown here is derived from an EMBL/GenBank/DDBJ whole genome shotgun (WGS) entry which is preliminary data.</text>
</comment>
<reference evidence="1 2" key="1">
    <citation type="submission" date="2023-08" db="EMBL/GenBank/DDBJ databases">
        <title>Whole genome sequencing of Staphylococcus coagulans NN-2474.</title>
        <authorList>
            <person name="Kropotov V.S."/>
            <person name="Boriskina E.V."/>
            <person name="Gordinskaya N.A."/>
            <person name="Shkurkina I.S."/>
            <person name="Kryazhev D.V."/>
            <person name="Alekseeva A.E."/>
            <person name="Makhova M.A."/>
        </authorList>
    </citation>
    <scope>NUCLEOTIDE SEQUENCE [LARGE SCALE GENOMIC DNA]</scope>
    <source>
        <strain evidence="1 2">NN-2474</strain>
    </source>
</reference>
<sequence length="62" mass="6691">MTVESNNRKPITTVAKNKPDIISGVSSVPMIKNSRHMSSAPIGTQLSSAEWALRVSVGIKRI</sequence>
<accession>A0ABU1EYC5</accession>
<protein>
    <submittedName>
        <fullName evidence="1">Uncharacterized protein</fullName>
    </submittedName>
</protein>
<dbReference type="EMBL" id="JAVJGV010000026">
    <property type="protein sequence ID" value="MDR5603125.1"/>
    <property type="molecule type" value="Genomic_DNA"/>
</dbReference>
<evidence type="ECO:0000313" key="2">
    <source>
        <dbReference type="Proteomes" id="UP001255050"/>
    </source>
</evidence>
<dbReference type="Proteomes" id="UP001255050">
    <property type="component" value="Unassembled WGS sequence"/>
</dbReference>
<organism evidence="1 2">
    <name type="scientific">Staphylococcus coagulans</name>
    <dbReference type="NCBI Taxonomy" id="74706"/>
    <lineage>
        <taxon>Bacteria</taxon>
        <taxon>Bacillati</taxon>
        <taxon>Bacillota</taxon>
        <taxon>Bacilli</taxon>
        <taxon>Bacillales</taxon>
        <taxon>Staphylococcaceae</taxon>
        <taxon>Staphylococcus</taxon>
    </lineage>
</organism>
<proteinExistence type="predicted"/>
<name>A0ABU1EYC5_9STAP</name>
<evidence type="ECO:0000313" key="1">
    <source>
        <dbReference type="EMBL" id="MDR5603125.1"/>
    </source>
</evidence>